<proteinExistence type="predicted"/>
<name>A0A368ZI53_9FLAO</name>
<organism evidence="2 3">
    <name type="scientific">Winogradskyella arenosi</name>
    <dbReference type="NCBI Taxonomy" id="533325"/>
    <lineage>
        <taxon>Bacteria</taxon>
        <taxon>Pseudomonadati</taxon>
        <taxon>Bacteroidota</taxon>
        <taxon>Flavobacteriia</taxon>
        <taxon>Flavobacteriales</taxon>
        <taxon>Flavobacteriaceae</taxon>
        <taxon>Winogradskyella</taxon>
    </lineage>
</organism>
<dbReference type="EMBL" id="QPJO01000001">
    <property type="protein sequence ID" value="RCW93424.1"/>
    <property type="molecule type" value="Genomic_DNA"/>
</dbReference>
<comment type="caution">
    <text evidence="2">The sequence shown here is derived from an EMBL/GenBank/DDBJ whole genome shotgun (WGS) entry which is preliminary data.</text>
</comment>
<evidence type="ECO:0008006" key="4">
    <source>
        <dbReference type="Google" id="ProtNLM"/>
    </source>
</evidence>
<sequence>MKNLKLLILLVSISLVSFSCGSDDDNDSGSNSGSGVLVYGDTEIQLKAGTIENYGEYSNGLYNFDIVLISSEISNTSGEPEAVDETFSGVYFELFTNNAADLAEGTYSFGDIIEINSYTYANVIIDSTLDNFNEFEINSGTFTVLDDGSSYEFEFEGTVSNGTSFSGYYEGSLASYDYSSELDRSATADSRKTRRLFNR</sequence>
<keyword evidence="3" id="KW-1185">Reference proteome</keyword>
<dbReference type="Proteomes" id="UP000253436">
    <property type="component" value="Unassembled WGS sequence"/>
</dbReference>
<evidence type="ECO:0000256" key="1">
    <source>
        <dbReference type="SAM" id="SignalP"/>
    </source>
</evidence>
<dbReference type="RefSeq" id="WP_114307953.1">
    <property type="nucleotide sequence ID" value="NZ_QPJO01000001.1"/>
</dbReference>
<protein>
    <recommendedName>
        <fullName evidence="4">DUF4352 domain-containing protein</fullName>
    </recommendedName>
</protein>
<dbReference type="OrthoDB" id="1442214at2"/>
<feature type="chain" id="PRO_5016671999" description="DUF4352 domain-containing protein" evidence="1">
    <location>
        <begin position="22"/>
        <end position="199"/>
    </location>
</feature>
<dbReference type="PROSITE" id="PS51257">
    <property type="entry name" value="PROKAR_LIPOPROTEIN"/>
    <property type="match status" value="1"/>
</dbReference>
<reference evidence="2 3" key="1">
    <citation type="submission" date="2018-07" db="EMBL/GenBank/DDBJ databases">
        <title>Genomic Encyclopedia of Type Strains, Phase III (KMG-III): the genomes of soil and plant-associated and newly described type strains.</title>
        <authorList>
            <person name="Whitman W."/>
        </authorList>
    </citation>
    <scope>NUCLEOTIDE SEQUENCE [LARGE SCALE GENOMIC DNA]</scope>
    <source>
        <strain evidence="2 3">CECT 7958</strain>
    </source>
</reference>
<evidence type="ECO:0000313" key="3">
    <source>
        <dbReference type="Proteomes" id="UP000253436"/>
    </source>
</evidence>
<keyword evidence="1" id="KW-0732">Signal</keyword>
<evidence type="ECO:0000313" key="2">
    <source>
        <dbReference type="EMBL" id="RCW93424.1"/>
    </source>
</evidence>
<gene>
    <name evidence="2" type="ORF">DFQ08_101218</name>
</gene>
<dbReference type="AlphaFoldDB" id="A0A368ZI53"/>
<feature type="signal peptide" evidence="1">
    <location>
        <begin position="1"/>
        <end position="21"/>
    </location>
</feature>
<accession>A0A368ZI53</accession>